<protein>
    <submittedName>
        <fullName evidence="6">S8 family serine peptidase</fullName>
    </submittedName>
</protein>
<dbReference type="SUPFAM" id="SSF52743">
    <property type="entry name" value="Subtilisin-like"/>
    <property type="match status" value="1"/>
</dbReference>
<evidence type="ECO:0000256" key="1">
    <source>
        <dbReference type="ARBA" id="ARBA00022670"/>
    </source>
</evidence>
<organism evidence="6 7">
    <name type="scientific">Spirosoma profusum</name>
    <dbReference type="NCBI Taxonomy" id="2771354"/>
    <lineage>
        <taxon>Bacteria</taxon>
        <taxon>Pseudomonadati</taxon>
        <taxon>Bacteroidota</taxon>
        <taxon>Cytophagia</taxon>
        <taxon>Cytophagales</taxon>
        <taxon>Cytophagaceae</taxon>
        <taxon>Spirosoma</taxon>
    </lineage>
</organism>
<dbReference type="GO" id="GO:0004252">
    <property type="term" value="F:serine-type endopeptidase activity"/>
    <property type="evidence" value="ECO:0007669"/>
    <property type="project" value="InterPro"/>
</dbReference>
<dbReference type="InterPro" id="IPR000209">
    <property type="entry name" value="Peptidase_S8/S53_dom"/>
</dbReference>
<feature type="chain" id="PRO_5038105507" evidence="4">
    <location>
        <begin position="28"/>
        <end position="879"/>
    </location>
</feature>
<keyword evidence="4" id="KW-0732">Signal</keyword>
<dbReference type="AlphaFoldDB" id="A0A927AMP1"/>
<dbReference type="RefSeq" id="WP_190886047.1">
    <property type="nucleotide sequence ID" value="NZ_JACWZY010000003.1"/>
</dbReference>
<evidence type="ECO:0000256" key="2">
    <source>
        <dbReference type="ARBA" id="ARBA00022801"/>
    </source>
</evidence>
<feature type="signal peptide" evidence="4">
    <location>
        <begin position="1"/>
        <end position="27"/>
    </location>
</feature>
<proteinExistence type="predicted"/>
<keyword evidence="7" id="KW-1185">Reference proteome</keyword>
<keyword evidence="3" id="KW-0720">Serine protease</keyword>
<dbReference type="EMBL" id="JACWZY010000003">
    <property type="protein sequence ID" value="MBD2700199.1"/>
    <property type="molecule type" value="Genomic_DNA"/>
</dbReference>
<dbReference type="Proteomes" id="UP000598820">
    <property type="component" value="Unassembled WGS sequence"/>
</dbReference>
<dbReference type="Pfam" id="PF00082">
    <property type="entry name" value="Peptidase_S8"/>
    <property type="match status" value="1"/>
</dbReference>
<dbReference type="InterPro" id="IPR034075">
    <property type="entry name" value="Glr3161-like_dom"/>
</dbReference>
<reference evidence="6" key="1">
    <citation type="submission" date="2020-09" db="EMBL/GenBank/DDBJ databases">
        <authorList>
            <person name="Kim M.K."/>
        </authorList>
    </citation>
    <scope>NUCLEOTIDE SEQUENCE</scope>
    <source>
        <strain evidence="6">BT702</strain>
    </source>
</reference>
<feature type="domain" description="Peptidase S8/S53" evidence="5">
    <location>
        <begin position="517"/>
        <end position="582"/>
    </location>
</feature>
<name>A0A927AMP1_9BACT</name>
<dbReference type="CDD" id="cd05562">
    <property type="entry name" value="Peptidases_S53_like"/>
    <property type="match status" value="1"/>
</dbReference>
<evidence type="ECO:0000259" key="5">
    <source>
        <dbReference type="Pfam" id="PF00082"/>
    </source>
</evidence>
<evidence type="ECO:0000313" key="7">
    <source>
        <dbReference type="Proteomes" id="UP000598820"/>
    </source>
</evidence>
<comment type="caution">
    <text evidence="6">The sequence shown here is derived from an EMBL/GenBank/DDBJ whole genome shotgun (WGS) entry which is preliminary data.</text>
</comment>
<gene>
    <name evidence="6" type="ORF">IC229_06105</name>
</gene>
<evidence type="ECO:0000256" key="3">
    <source>
        <dbReference type="ARBA" id="ARBA00022825"/>
    </source>
</evidence>
<dbReference type="PROSITE" id="PS00138">
    <property type="entry name" value="SUBTILASE_SER"/>
    <property type="match status" value="1"/>
</dbReference>
<sequence>MTQVIPSCRTLFVVAATLLSVCISATAQTSEKEKARSAKISADLLRVVENNGNLRPNNGFQRANLFVTEGNRVAIDAFANSEGEGQALLQSLQALGLAKGRVSKHHVYGYLPADRLSELNTIGPLRFARPAYKPRHSAGSVNSQGDASLRTNVARTTYGVNGTGIKVGVLSDSYDKLGGAALGVASGDLPTGVQVLKDYPGSAADVIDEGRGMMELVYDLAPNVALAFHTAFDGNLDFAQGILDLAAAGCQVIVDDVSYFDEPYFQDGVIAQAVDQVVNSGVTYFSSAANNGRDSYQSAYSEVAFAGPFSDPYLGAHNFGGGDVAQSVTIPPQSEIYIGLQWDNPFFSVSGGAGAETDLDLLVYKNGVFQPFSSGLDFNVERDAVEIAVLSNPTNAPATFELVIGRFTGPAPSLVKWIAFTNGYTITTEHDTKSSTIVGQSNSSRCISTGAAYYRDTPAFNNGLTTANLEYYSSAGGTPILFDLNGTRLTSPITRQKPEITSVDGTNTTFFGFDAEGDGKPNFFGTSASAPHAAAVAALMKQKVPSITPAAILSALKSTALDMDDPSTPGFDAGFDFGTGFGFIQADRALEVITETPPTSGVFSITGVTTVSCTIVSPGRRALMFTPTYGGTNSDPISFSVVNELLPTTASGPYSLTLYTDNPVIILSAAQTGVQSTFNYNWLGACGSNPTPPPSVGFAIVGATLFSCNPAGPNSRAISFSPQYSGTNGQPISFSVANEMMPTTASGPYSLTLYTDNPVITLKAIQQGTPDQGSYSFNWLAACGSQTSGARIGAELNLSVRVLGNPVAGEMAEIEISGAAGGPVGLNLVNTQGRVLHKHTISEAASVERVRIPLSGSKELLMLNVSTPTERKSIKLIKQ</sequence>
<keyword evidence="2" id="KW-0378">Hydrolase</keyword>
<dbReference type="InterPro" id="IPR036852">
    <property type="entry name" value="Peptidase_S8/S53_dom_sf"/>
</dbReference>
<keyword evidence="1" id="KW-0645">Protease</keyword>
<evidence type="ECO:0000256" key="4">
    <source>
        <dbReference type="SAM" id="SignalP"/>
    </source>
</evidence>
<dbReference type="Gene3D" id="3.40.50.200">
    <property type="entry name" value="Peptidase S8/S53 domain"/>
    <property type="match status" value="2"/>
</dbReference>
<evidence type="ECO:0000313" key="6">
    <source>
        <dbReference type="EMBL" id="MBD2700199.1"/>
    </source>
</evidence>
<dbReference type="InterPro" id="IPR023828">
    <property type="entry name" value="Peptidase_S8_Ser-AS"/>
</dbReference>
<dbReference type="GO" id="GO:0006508">
    <property type="term" value="P:proteolysis"/>
    <property type="evidence" value="ECO:0007669"/>
    <property type="project" value="UniProtKB-KW"/>
</dbReference>
<accession>A0A927AMP1</accession>